<accession>A0A8J7DAA8</accession>
<name>A0A8J7DAA8_9CYAN</name>
<dbReference type="RefSeq" id="WP_193904873.1">
    <property type="nucleotide sequence ID" value="NZ_JADEXG010000004.1"/>
</dbReference>
<evidence type="ECO:0000313" key="1">
    <source>
        <dbReference type="EMBL" id="MBE9076207.1"/>
    </source>
</evidence>
<dbReference type="AlphaFoldDB" id="A0A8J7DAA8"/>
<proteinExistence type="predicted"/>
<gene>
    <name evidence="1" type="ORF">IQ241_02665</name>
</gene>
<dbReference type="Proteomes" id="UP000636505">
    <property type="component" value="Unassembled WGS sequence"/>
</dbReference>
<reference evidence="1" key="1">
    <citation type="submission" date="2020-10" db="EMBL/GenBank/DDBJ databases">
        <authorList>
            <person name="Castelo-Branco R."/>
            <person name="Eusebio N."/>
            <person name="Adriana R."/>
            <person name="Vieira A."/>
            <person name="Brugerolle De Fraissinette N."/>
            <person name="Rezende De Castro R."/>
            <person name="Schneider M.P."/>
            <person name="Vasconcelos V."/>
            <person name="Leao P.N."/>
        </authorList>
    </citation>
    <scope>NUCLEOTIDE SEQUENCE</scope>
    <source>
        <strain evidence="1">LEGE 07310</strain>
    </source>
</reference>
<protein>
    <submittedName>
        <fullName evidence="1">Uncharacterized protein</fullName>
    </submittedName>
</protein>
<keyword evidence="2" id="KW-1185">Reference proteome</keyword>
<comment type="caution">
    <text evidence="1">The sequence shown here is derived from an EMBL/GenBank/DDBJ whole genome shotgun (WGS) entry which is preliminary data.</text>
</comment>
<sequence>MPARVEASSTVRVITSTPHRYPGGRHRLVIIRDRIPDEEEIVVEFVAPGQEWAEVLLDGRRVFSPRNFNRRQRLRLEPGAYRLEITGHNRFEIWATGYLDIGRDDSNVVVVTFSRAGVQTSGSPYVWIPDGP</sequence>
<dbReference type="EMBL" id="JADEXG010000004">
    <property type="protein sequence ID" value="MBE9076207.1"/>
    <property type="molecule type" value="Genomic_DNA"/>
</dbReference>
<evidence type="ECO:0000313" key="2">
    <source>
        <dbReference type="Proteomes" id="UP000636505"/>
    </source>
</evidence>
<organism evidence="1 2">
    <name type="scientific">Vasconcelosia minhoensis LEGE 07310</name>
    <dbReference type="NCBI Taxonomy" id="915328"/>
    <lineage>
        <taxon>Bacteria</taxon>
        <taxon>Bacillati</taxon>
        <taxon>Cyanobacteriota</taxon>
        <taxon>Cyanophyceae</taxon>
        <taxon>Nodosilineales</taxon>
        <taxon>Cymatolegaceae</taxon>
        <taxon>Vasconcelosia</taxon>
        <taxon>Vasconcelosia minhoensis</taxon>
    </lineage>
</organism>